<evidence type="ECO:0000256" key="2">
    <source>
        <dbReference type="ARBA" id="ARBA00022692"/>
    </source>
</evidence>
<dbReference type="AlphaFoldDB" id="A0A8H4RVZ1"/>
<dbReference type="GO" id="GO:0016020">
    <property type="term" value="C:membrane"/>
    <property type="evidence" value="ECO:0007669"/>
    <property type="project" value="UniProtKB-SubCell"/>
</dbReference>
<evidence type="ECO:0000259" key="8">
    <source>
        <dbReference type="Pfam" id="PF07859"/>
    </source>
</evidence>
<feature type="active site" evidence="6">
    <location>
        <position position="439"/>
    </location>
</feature>
<protein>
    <recommendedName>
        <fullName evidence="12">Alpha/beta hydrolase fold-3 domain-containing protein</fullName>
    </recommendedName>
</protein>
<name>A0A8H4RVZ1_9HELO</name>
<feature type="domain" description="Rhodopsin" evidence="9">
    <location>
        <begin position="27"/>
        <end position="262"/>
    </location>
</feature>
<feature type="transmembrane region" description="Helical" evidence="7">
    <location>
        <begin position="43"/>
        <end position="68"/>
    </location>
</feature>
<dbReference type="PROSITE" id="PS01174">
    <property type="entry name" value="LIPASE_GDXG_SER"/>
    <property type="match status" value="1"/>
</dbReference>
<evidence type="ECO:0000313" key="11">
    <source>
        <dbReference type="Proteomes" id="UP000566819"/>
    </source>
</evidence>
<dbReference type="OrthoDB" id="2152029at2759"/>
<evidence type="ECO:0000256" key="3">
    <source>
        <dbReference type="ARBA" id="ARBA00022989"/>
    </source>
</evidence>
<dbReference type="SUPFAM" id="SSF53474">
    <property type="entry name" value="alpha/beta-Hydrolases"/>
    <property type="match status" value="1"/>
</dbReference>
<dbReference type="EMBL" id="JAAMPI010000058">
    <property type="protein sequence ID" value="KAF4636593.1"/>
    <property type="molecule type" value="Genomic_DNA"/>
</dbReference>
<dbReference type="Pfam" id="PF20684">
    <property type="entry name" value="Fung_rhodopsin"/>
    <property type="match status" value="1"/>
</dbReference>
<feature type="transmembrane region" description="Helical" evidence="7">
    <location>
        <begin position="200"/>
        <end position="226"/>
    </location>
</feature>
<dbReference type="GO" id="GO:0016787">
    <property type="term" value="F:hydrolase activity"/>
    <property type="evidence" value="ECO:0007669"/>
    <property type="project" value="InterPro"/>
</dbReference>
<comment type="similarity">
    <text evidence="5">Belongs to the SAT4 family.</text>
</comment>
<evidence type="ECO:0000259" key="9">
    <source>
        <dbReference type="Pfam" id="PF20684"/>
    </source>
</evidence>
<dbReference type="InterPro" id="IPR049326">
    <property type="entry name" value="Rhodopsin_dom_fungi"/>
</dbReference>
<keyword evidence="4 7" id="KW-0472">Membrane</keyword>
<evidence type="ECO:0000256" key="7">
    <source>
        <dbReference type="SAM" id="Phobius"/>
    </source>
</evidence>
<feature type="transmembrane region" description="Helical" evidence="7">
    <location>
        <begin position="163"/>
        <end position="188"/>
    </location>
</feature>
<feature type="transmembrane region" description="Helical" evidence="7">
    <location>
        <begin position="238"/>
        <end position="258"/>
    </location>
</feature>
<feature type="domain" description="Alpha/beta hydrolase fold-3" evidence="8">
    <location>
        <begin position="359"/>
        <end position="571"/>
    </location>
</feature>
<dbReference type="Pfam" id="PF07859">
    <property type="entry name" value="Abhydrolase_3"/>
    <property type="match status" value="1"/>
</dbReference>
<keyword evidence="11" id="KW-1185">Reference proteome</keyword>
<dbReference type="InterPro" id="IPR029058">
    <property type="entry name" value="AB_hydrolase_fold"/>
</dbReference>
<proteinExistence type="inferred from homology"/>
<dbReference type="InterPro" id="IPR052337">
    <property type="entry name" value="SAT4-like"/>
</dbReference>
<keyword evidence="2 7" id="KW-0812">Transmembrane</keyword>
<reference evidence="10 11" key="1">
    <citation type="submission" date="2020-03" db="EMBL/GenBank/DDBJ databases">
        <title>Draft Genome Sequence of Cudoniella acicularis.</title>
        <authorList>
            <person name="Buettner E."/>
            <person name="Kellner H."/>
        </authorList>
    </citation>
    <scope>NUCLEOTIDE SEQUENCE [LARGE SCALE GENOMIC DNA]</scope>
    <source>
        <strain evidence="10 11">DSM 108380</strain>
    </source>
</reference>
<evidence type="ECO:0000256" key="4">
    <source>
        <dbReference type="ARBA" id="ARBA00023136"/>
    </source>
</evidence>
<accession>A0A8H4RVZ1</accession>
<comment type="subcellular location">
    <subcellularLocation>
        <location evidence="1">Membrane</location>
        <topology evidence="1">Multi-pass membrane protein</topology>
    </subcellularLocation>
</comment>
<comment type="caution">
    <text evidence="10">The sequence shown here is derived from an EMBL/GenBank/DDBJ whole genome shotgun (WGS) entry which is preliminary data.</text>
</comment>
<sequence>MALKPSGQTTRDAAIALMVIATLGLVLRILSKIKTRQRWAAEDALIILALLLFYGFNAVMLYGMYNAGGTMEFEEMSLDGLILTAKTIYINEMFMTATLTSVKFSILLWYRHIFSIDSFRKRCNVVLLLCAIWAITVFFVLIFQCIPIKAAWDPVAKMAGKCINIGNIILGYEISNILLDISILALPIAQIRKVHISTGYKFAVASIFSLGGFIIIACILRVNFLYEKNTLQVDNFRGMLWSNIELAVAVLCGCLPALRPLFPHDLGFVQIIRTFTPYGFTVSRHSTSAAQGTYATAVEFREGISLKPGKEKDRFTILPPSDSENYKGPASDSEVRPGVVGSTWYPAPYDASDKGKKVVLHLHGGAYVMFSGREVFSGIEARAMSKHFDDAWVFCPDYRLANVPNGRFPAALQDAITSYRYLTDALKIPRSSIIVSGDSAGGHLVLNLLRYLVEYDVQNLPLAAALWSPWTNLRDPAINKRSRNANVDFLDHTILLWGSRAFTCGRRDLSEESELNSYISPFHAPFNARIPICITYGTAESLYESILDFIQAMQGVGNKMTVFEVENAPHDPLKTADLLEDTELTKAMFVHTWNFVNDKA</sequence>
<dbReference type="PANTHER" id="PTHR33048">
    <property type="entry name" value="PTH11-LIKE INTEGRAL MEMBRANE PROTEIN (AFU_ORTHOLOGUE AFUA_5G11245)"/>
    <property type="match status" value="1"/>
</dbReference>
<gene>
    <name evidence="10" type="ORF">G7Y89_g1487</name>
</gene>
<feature type="transmembrane region" description="Helical" evidence="7">
    <location>
        <begin position="88"/>
        <end position="110"/>
    </location>
</feature>
<evidence type="ECO:0000313" key="10">
    <source>
        <dbReference type="EMBL" id="KAF4636593.1"/>
    </source>
</evidence>
<evidence type="ECO:0000256" key="6">
    <source>
        <dbReference type="PROSITE-ProRule" id="PRU10038"/>
    </source>
</evidence>
<evidence type="ECO:0000256" key="1">
    <source>
        <dbReference type="ARBA" id="ARBA00004141"/>
    </source>
</evidence>
<dbReference type="InterPro" id="IPR013094">
    <property type="entry name" value="AB_hydrolase_3"/>
</dbReference>
<evidence type="ECO:0000256" key="5">
    <source>
        <dbReference type="ARBA" id="ARBA00038359"/>
    </source>
</evidence>
<feature type="transmembrane region" description="Helical" evidence="7">
    <location>
        <begin position="122"/>
        <end position="143"/>
    </location>
</feature>
<evidence type="ECO:0008006" key="12">
    <source>
        <dbReference type="Google" id="ProtNLM"/>
    </source>
</evidence>
<feature type="transmembrane region" description="Helical" evidence="7">
    <location>
        <begin position="13"/>
        <end position="31"/>
    </location>
</feature>
<dbReference type="Gene3D" id="3.40.50.1820">
    <property type="entry name" value="alpha/beta hydrolase"/>
    <property type="match status" value="1"/>
</dbReference>
<keyword evidence="3 7" id="KW-1133">Transmembrane helix</keyword>
<dbReference type="InterPro" id="IPR033140">
    <property type="entry name" value="Lipase_GDXG_put_SER_AS"/>
</dbReference>
<dbReference type="Proteomes" id="UP000566819">
    <property type="component" value="Unassembled WGS sequence"/>
</dbReference>
<organism evidence="10 11">
    <name type="scientific">Cudoniella acicularis</name>
    <dbReference type="NCBI Taxonomy" id="354080"/>
    <lineage>
        <taxon>Eukaryota</taxon>
        <taxon>Fungi</taxon>
        <taxon>Dikarya</taxon>
        <taxon>Ascomycota</taxon>
        <taxon>Pezizomycotina</taxon>
        <taxon>Leotiomycetes</taxon>
        <taxon>Helotiales</taxon>
        <taxon>Tricladiaceae</taxon>
        <taxon>Cudoniella</taxon>
    </lineage>
</organism>
<dbReference type="PANTHER" id="PTHR33048:SF47">
    <property type="entry name" value="INTEGRAL MEMBRANE PROTEIN-RELATED"/>
    <property type="match status" value="1"/>
</dbReference>